<name>A0A6A5WXZ7_9PLEO</name>
<feature type="region of interest" description="Disordered" evidence="1">
    <location>
        <begin position="1"/>
        <end position="28"/>
    </location>
</feature>
<evidence type="ECO:0000313" key="3">
    <source>
        <dbReference type="Proteomes" id="UP000799779"/>
    </source>
</evidence>
<keyword evidence="3" id="KW-1185">Reference proteome</keyword>
<evidence type="ECO:0000313" key="2">
    <source>
        <dbReference type="EMBL" id="KAF2002526.1"/>
    </source>
</evidence>
<proteinExistence type="predicted"/>
<feature type="region of interest" description="Disordered" evidence="1">
    <location>
        <begin position="108"/>
        <end position="128"/>
    </location>
</feature>
<organism evidence="2 3">
    <name type="scientific">Amniculicola lignicola CBS 123094</name>
    <dbReference type="NCBI Taxonomy" id="1392246"/>
    <lineage>
        <taxon>Eukaryota</taxon>
        <taxon>Fungi</taxon>
        <taxon>Dikarya</taxon>
        <taxon>Ascomycota</taxon>
        <taxon>Pezizomycotina</taxon>
        <taxon>Dothideomycetes</taxon>
        <taxon>Pleosporomycetidae</taxon>
        <taxon>Pleosporales</taxon>
        <taxon>Amniculicolaceae</taxon>
        <taxon>Amniculicola</taxon>
    </lineage>
</organism>
<feature type="compositionally biased region" description="Basic and acidic residues" evidence="1">
    <location>
        <begin position="7"/>
        <end position="22"/>
    </location>
</feature>
<reference evidence="2" key="1">
    <citation type="journal article" date="2020" name="Stud. Mycol.">
        <title>101 Dothideomycetes genomes: a test case for predicting lifestyles and emergence of pathogens.</title>
        <authorList>
            <person name="Haridas S."/>
            <person name="Albert R."/>
            <person name="Binder M."/>
            <person name="Bloem J."/>
            <person name="Labutti K."/>
            <person name="Salamov A."/>
            <person name="Andreopoulos B."/>
            <person name="Baker S."/>
            <person name="Barry K."/>
            <person name="Bills G."/>
            <person name="Bluhm B."/>
            <person name="Cannon C."/>
            <person name="Castanera R."/>
            <person name="Culley D."/>
            <person name="Daum C."/>
            <person name="Ezra D."/>
            <person name="Gonzalez J."/>
            <person name="Henrissat B."/>
            <person name="Kuo A."/>
            <person name="Liang C."/>
            <person name="Lipzen A."/>
            <person name="Lutzoni F."/>
            <person name="Magnuson J."/>
            <person name="Mondo S."/>
            <person name="Nolan M."/>
            <person name="Ohm R."/>
            <person name="Pangilinan J."/>
            <person name="Park H.-J."/>
            <person name="Ramirez L."/>
            <person name="Alfaro M."/>
            <person name="Sun H."/>
            <person name="Tritt A."/>
            <person name="Yoshinaga Y."/>
            <person name="Zwiers L.-H."/>
            <person name="Turgeon B."/>
            <person name="Goodwin S."/>
            <person name="Spatafora J."/>
            <person name="Crous P."/>
            <person name="Grigoriev I."/>
        </authorList>
    </citation>
    <scope>NUCLEOTIDE SEQUENCE</scope>
    <source>
        <strain evidence="2">CBS 123094</strain>
    </source>
</reference>
<evidence type="ECO:0000256" key="1">
    <source>
        <dbReference type="SAM" id="MobiDB-lite"/>
    </source>
</evidence>
<accession>A0A6A5WXZ7</accession>
<dbReference type="EMBL" id="ML977577">
    <property type="protein sequence ID" value="KAF2002526.1"/>
    <property type="molecule type" value="Genomic_DNA"/>
</dbReference>
<dbReference type="AlphaFoldDB" id="A0A6A5WXZ7"/>
<sequence length="334" mass="37053">MALRQLRAGEKGGSEDEERGGAREAPTQAGRFLARQLQPPAQWPWKLLEASLRSPHRAVSTTRLGALQFRPILPPSWAPSKRPEALQALQSLRDLAVAAGLRLRRGAPVAADGDDNDEMRTASSKQRRLKHSPCLTILGFGRTQPAQSQRAAVRRCRDQQRAVSQRLCALVQRNTWSAPTSHEHSRGPDWLDWPDWPQATTRPWLIVMPAPEPPPPPLLHQGPARCRWRSSRREQTFISHCLEPLRWSSSSPPAAVRLRGCFEQLSESGMTRFQPRSARSGAGLALSARIPAPVDVARVAARTLGKAPSCRQLQRSATSTSWLAKTGHIGMLRR</sequence>
<dbReference type="Proteomes" id="UP000799779">
    <property type="component" value="Unassembled WGS sequence"/>
</dbReference>
<protein>
    <submittedName>
        <fullName evidence="2">Uncharacterized protein</fullName>
    </submittedName>
</protein>
<gene>
    <name evidence="2" type="ORF">P154DRAFT_574101</name>
</gene>